<accession>A0A8T0TK40</accession>
<name>A0A8T0TK40_PANVG</name>
<gene>
    <name evidence="2" type="ORF">PVAP13_4KG093699</name>
</gene>
<evidence type="ECO:0000256" key="1">
    <source>
        <dbReference type="SAM" id="MobiDB-lite"/>
    </source>
</evidence>
<comment type="caution">
    <text evidence="2">The sequence shown here is derived from an EMBL/GenBank/DDBJ whole genome shotgun (WGS) entry which is preliminary data.</text>
</comment>
<evidence type="ECO:0000313" key="2">
    <source>
        <dbReference type="EMBL" id="KAG2610028.1"/>
    </source>
</evidence>
<dbReference type="AlphaFoldDB" id="A0A8T0TK40"/>
<sequence length="128" mass="14144">MWAASEEEESGLLWIFFFDVRACQGKTYPCISSNKKKRILAGVVPLRWLLPPSRSCGCFFLKKNKGRVLVVVLARAFARQGVRGPCSSWSWAPTQSGGVGGAAVGQRRSGSEAAPRWHGSEEFQRKKT</sequence>
<dbReference type="EMBL" id="CM029043">
    <property type="protein sequence ID" value="KAG2610028.1"/>
    <property type="molecule type" value="Genomic_DNA"/>
</dbReference>
<proteinExistence type="predicted"/>
<dbReference type="Proteomes" id="UP000823388">
    <property type="component" value="Chromosome 4K"/>
</dbReference>
<reference evidence="2" key="1">
    <citation type="submission" date="2020-05" db="EMBL/GenBank/DDBJ databases">
        <title>WGS assembly of Panicum virgatum.</title>
        <authorList>
            <person name="Lovell J.T."/>
            <person name="Jenkins J."/>
            <person name="Shu S."/>
            <person name="Juenger T.E."/>
            <person name="Schmutz J."/>
        </authorList>
    </citation>
    <scope>NUCLEOTIDE SEQUENCE</scope>
    <source>
        <strain evidence="2">AP13</strain>
    </source>
</reference>
<organism evidence="2 3">
    <name type="scientific">Panicum virgatum</name>
    <name type="common">Blackwell switchgrass</name>
    <dbReference type="NCBI Taxonomy" id="38727"/>
    <lineage>
        <taxon>Eukaryota</taxon>
        <taxon>Viridiplantae</taxon>
        <taxon>Streptophyta</taxon>
        <taxon>Embryophyta</taxon>
        <taxon>Tracheophyta</taxon>
        <taxon>Spermatophyta</taxon>
        <taxon>Magnoliopsida</taxon>
        <taxon>Liliopsida</taxon>
        <taxon>Poales</taxon>
        <taxon>Poaceae</taxon>
        <taxon>PACMAD clade</taxon>
        <taxon>Panicoideae</taxon>
        <taxon>Panicodae</taxon>
        <taxon>Paniceae</taxon>
        <taxon>Panicinae</taxon>
        <taxon>Panicum</taxon>
        <taxon>Panicum sect. Hiantes</taxon>
    </lineage>
</organism>
<protein>
    <submittedName>
        <fullName evidence="2">Uncharacterized protein</fullName>
    </submittedName>
</protein>
<keyword evidence="3" id="KW-1185">Reference proteome</keyword>
<feature type="region of interest" description="Disordered" evidence="1">
    <location>
        <begin position="93"/>
        <end position="128"/>
    </location>
</feature>
<evidence type="ECO:0000313" key="3">
    <source>
        <dbReference type="Proteomes" id="UP000823388"/>
    </source>
</evidence>
<feature type="compositionally biased region" description="Basic and acidic residues" evidence="1">
    <location>
        <begin position="118"/>
        <end position="128"/>
    </location>
</feature>